<keyword evidence="2" id="KW-1185">Reference proteome</keyword>
<evidence type="ECO:0000313" key="2">
    <source>
        <dbReference type="Proteomes" id="UP000215455"/>
    </source>
</evidence>
<dbReference type="EMBL" id="NIWU01000002">
    <property type="protein sequence ID" value="OXR33438.1"/>
    <property type="molecule type" value="Genomic_DNA"/>
</dbReference>
<dbReference type="Proteomes" id="UP000215455">
    <property type="component" value="Unassembled WGS sequence"/>
</dbReference>
<proteinExistence type="predicted"/>
<sequence length="87" mass="9613">MTYGQVIKVETQERLHRILLQKIAAGTTQITNANEVALMDELICSGYVTGAESSTFGERHFLDVQIMPLGEARLHSLSQLANPLSKQ</sequence>
<protein>
    <submittedName>
        <fullName evidence="1">Uncharacterized protein</fullName>
    </submittedName>
</protein>
<accession>A0ABX4DXL6</accession>
<evidence type="ECO:0000313" key="1">
    <source>
        <dbReference type="EMBL" id="OXR33438.1"/>
    </source>
</evidence>
<organism evidence="1 2">
    <name type="scientific">Pseudomonas umsongensis</name>
    <dbReference type="NCBI Taxonomy" id="198618"/>
    <lineage>
        <taxon>Bacteria</taxon>
        <taxon>Pseudomonadati</taxon>
        <taxon>Pseudomonadota</taxon>
        <taxon>Gammaproteobacteria</taxon>
        <taxon>Pseudomonadales</taxon>
        <taxon>Pseudomonadaceae</taxon>
        <taxon>Pseudomonas</taxon>
    </lineage>
</organism>
<name>A0ABX4DXL6_9PSED</name>
<gene>
    <name evidence="1" type="ORF">PSUM_15580</name>
</gene>
<comment type="caution">
    <text evidence="1">The sequence shown here is derived from an EMBL/GenBank/DDBJ whole genome shotgun (WGS) entry which is preliminary data.</text>
</comment>
<reference evidence="1 2" key="1">
    <citation type="submission" date="2017-06" db="EMBL/GenBank/DDBJ databases">
        <authorList>
            <person name="Furmanczyk E.M."/>
        </authorList>
    </citation>
    <scope>NUCLEOTIDE SEQUENCE [LARGE SCALE GENOMIC DNA]</scope>
    <source>
        <strain evidence="1 2">DSM 16611</strain>
    </source>
</reference>